<comment type="subcellular location">
    <subcellularLocation>
        <location evidence="1">Membrane</location>
        <topology evidence="1">Multi-pass membrane protein</topology>
    </subcellularLocation>
</comment>
<feature type="transmembrane region" description="Helical" evidence="6">
    <location>
        <begin position="14"/>
        <end position="32"/>
    </location>
</feature>
<evidence type="ECO:0000256" key="5">
    <source>
        <dbReference type="SAM" id="MobiDB-lite"/>
    </source>
</evidence>
<feature type="domain" description="Integral membrane bound transporter" evidence="7">
    <location>
        <begin position="384"/>
        <end position="507"/>
    </location>
</feature>
<organism evidence="8 9">
    <name type="scientific">Streptomyces parvus</name>
    <dbReference type="NCBI Taxonomy" id="66428"/>
    <lineage>
        <taxon>Bacteria</taxon>
        <taxon>Bacillati</taxon>
        <taxon>Actinomycetota</taxon>
        <taxon>Actinomycetes</taxon>
        <taxon>Kitasatosporales</taxon>
        <taxon>Streptomycetaceae</taxon>
        <taxon>Streptomyces</taxon>
    </lineage>
</organism>
<reference evidence="8 9" key="1">
    <citation type="submission" date="2020-01" db="EMBL/GenBank/DDBJ databases">
        <title>Insect and environment-associated Actinomycetes.</title>
        <authorList>
            <person name="Currrie C."/>
            <person name="Chevrette M."/>
            <person name="Carlson C."/>
            <person name="Stubbendieck R."/>
            <person name="Wendt-Pienkowski E."/>
        </authorList>
    </citation>
    <scope>NUCLEOTIDE SEQUENCE [LARGE SCALE GENOMIC DNA]</scope>
    <source>
        <strain evidence="8 9">SID7590</strain>
    </source>
</reference>
<dbReference type="InterPro" id="IPR049453">
    <property type="entry name" value="Memb_transporter_dom"/>
</dbReference>
<feature type="transmembrane region" description="Helical" evidence="6">
    <location>
        <begin position="443"/>
        <end position="462"/>
    </location>
</feature>
<evidence type="ECO:0000256" key="4">
    <source>
        <dbReference type="ARBA" id="ARBA00023136"/>
    </source>
</evidence>
<evidence type="ECO:0000256" key="2">
    <source>
        <dbReference type="ARBA" id="ARBA00022692"/>
    </source>
</evidence>
<protein>
    <submittedName>
        <fullName evidence="8">FUSC family protein</fullName>
    </submittedName>
</protein>
<keyword evidence="4 6" id="KW-0472">Membrane</keyword>
<feature type="transmembrane region" description="Helical" evidence="6">
    <location>
        <begin position="469"/>
        <end position="487"/>
    </location>
</feature>
<gene>
    <name evidence="8" type="ORF">G3I50_25530</name>
</gene>
<evidence type="ECO:0000313" key="8">
    <source>
        <dbReference type="EMBL" id="NEC21575.1"/>
    </source>
</evidence>
<feature type="transmembrane region" description="Helical" evidence="6">
    <location>
        <begin position="87"/>
        <end position="106"/>
    </location>
</feature>
<feature type="transmembrane region" description="Helical" evidence="6">
    <location>
        <begin position="64"/>
        <end position="81"/>
    </location>
</feature>
<feature type="region of interest" description="Disordered" evidence="5">
    <location>
        <begin position="639"/>
        <end position="660"/>
    </location>
</feature>
<dbReference type="EMBL" id="JAAGMP010001136">
    <property type="protein sequence ID" value="NEC21575.1"/>
    <property type="molecule type" value="Genomic_DNA"/>
</dbReference>
<dbReference type="Proteomes" id="UP000469670">
    <property type="component" value="Unassembled WGS sequence"/>
</dbReference>
<evidence type="ECO:0000256" key="3">
    <source>
        <dbReference type="ARBA" id="ARBA00022989"/>
    </source>
</evidence>
<evidence type="ECO:0000256" key="1">
    <source>
        <dbReference type="ARBA" id="ARBA00004141"/>
    </source>
</evidence>
<comment type="caution">
    <text evidence="8">The sequence shown here is derived from an EMBL/GenBank/DDBJ whole genome shotgun (WGS) entry which is preliminary data.</text>
</comment>
<dbReference type="Pfam" id="PF13515">
    <property type="entry name" value="FUSC_2"/>
    <property type="match status" value="1"/>
</dbReference>
<evidence type="ECO:0000313" key="9">
    <source>
        <dbReference type="Proteomes" id="UP000469670"/>
    </source>
</evidence>
<evidence type="ECO:0000259" key="7">
    <source>
        <dbReference type="Pfam" id="PF13515"/>
    </source>
</evidence>
<evidence type="ECO:0000256" key="6">
    <source>
        <dbReference type="SAM" id="Phobius"/>
    </source>
</evidence>
<proteinExistence type="predicted"/>
<accession>A0A7K3S239</accession>
<dbReference type="RefSeq" id="WP_164205763.1">
    <property type="nucleotide sequence ID" value="NZ_JAAGMP010001136.1"/>
</dbReference>
<name>A0A7K3S239_9ACTN</name>
<dbReference type="AlphaFoldDB" id="A0A7K3S239"/>
<sequence>MTVSAARAIALRKGVRAAVAACAGFYPLLYAAGQPVSALYALFAPVALGMLSSVPGSGRQKAGIMLRALPSALVLASLGTLLAVNTWAAVGGMLVVGFLLAFVSVAGPRPASVGPGLQLFYILACFPPYAPDTLGDRLLGLTTGMVLIVVCEVVLLPEPAVSSCRERMADALRIAAGQAASPGSVAAAKLREAGARLRLSSLPPAERPAGAGRTDRALDQGGRSVRRLLNQLADLPEKPAEAADPVSTDLLDRVAEVCMRCAYFLRTGEQAPVAGTLDAAMRRFRAERVRLTSGPPGHTPPLAVLRRQSRVLALAESARIVEVTTDIAAHGSPTGPAEPREQFWYAELPTPKLWARRIIGNSTLRSVLFQNAVRIALSLAAARLVAGYLDLAHGFWVLLAVLTLGRTAAGATWHAVRQGLVGNAVAAVAAGALLIWLGPHSDVYAALLLPVMLIAFCLGPLLGVAGAQAGFTLIVAVAFAQIFPVTWRLSETRMIDVLTGSAIGLACGLLAWPAGSHGEVRRSMAGLLRSCGGLVPPTAQALMSPSPDARTSAPILPSLHRLRLAEAAYAQYSSETPAAPKEAGTDWHAVLIAASHTILGARRLPRLGLRPGAEPTGPHAAWARTAATDLEAEADRIGSLLDGGRPKPARPPAPAPDDYAPAALSVDLEVWMTSLGHQLSRIEDSGKARPAPREAGA</sequence>
<dbReference type="GO" id="GO:0016020">
    <property type="term" value="C:membrane"/>
    <property type="evidence" value="ECO:0007669"/>
    <property type="project" value="UniProtKB-SubCell"/>
</dbReference>
<keyword evidence="3 6" id="KW-1133">Transmembrane helix</keyword>
<keyword evidence="2 6" id="KW-0812">Transmembrane</keyword>
<feature type="transmembrane region" description="Helical" evidence="6">
    <location>
        <begin position="395"/>
        <end position="413"/>
    </location>
</feature>
<feature type="transmembrane region" description="Helical" evidence="6">
    <location>
        <begin position="420"/>
        <end position="437"/>
    </location>
</feature>